<evidence type="ECO:0000256" key="1">
    <source>
        <dbReference type="ARBA" id="ARBA00006987"/>
    </source>
</evidence>
<dbReference type="InterPro" id="IPR042100">
    <property type="entry name" value="Bug_dom1"/>
</dbReference>
<accession>A0A7Y9LPZ6</accession>
<keyword evidence="2" id="KW-0732">Signal</keyword>
<sequence length="330" mass="34417">MLNTFRLAAHTVVVKALVATTIAAPVSMALADTHAWPAKPVKFVTASVGSPQDVMGRIIGQKLSEKWGQPVIVENRPGAGSLLSIATVAKAAPDGYTVLLSSSAFALTPAVMTKPGYDAERDFIPVVMVATAPNVIIASSAFPATTLKEAVEQARTGRVNYGSPGLGTTPQLTAEYLFKHIARVPVTHVPFSGAPPAASAVAGNQVEMASLAMPATLQLIKTGKVKALAVTSAARSAMLPDVPTLAEAGYPGFQDSTWVALWVPASTPADVVKKISADVIAASALPDIKEKMAAMGFETSRADTAEFAAFQKVELAKWSRVVKETGIRLD</sequence>
<evidence type="ECO:0000256" key="2">
    <source>
        <dbReference type="SAM" id="SignalP"/>
    </source>
</evidence>
<evidence type="ECO:0000313" key="3">
    <source>
        <dbReference type="EMBL" id="NYE85258.1"/>
    </source>
</evidence>
<comment type="caution">
    <text evidence="3">The sequence shown here is derived from an EMBL/GenBank/DDBJ whole genome shotgun (WGS) entry which is preliminary data.</text>
</comment>
<dbReference type="PIRSF" id="PIRSF017082">
    <property type="entry name" value="YflP"/>
    <property type="match status" value="1"/>
</dbReference>
<protein>
    <submittedName>
        <fullName evidence="3">Tripartite-type tricarboxylate transporter receptor subunit TctC</fullName>
    </submittedName>
</protein>
<dbReference type="InterPro" id="IPR005064">
    <property type="entry name" value="BUG"/>
</dbReference>
<keyword evidence="3" id="KW-0675">Receptor</keyword>
<reference evidence="3 4" key="1">
    <citation type="submission" date="2020-07" db="EMBL/GenBank/DDBJ databases">
        <title>Genomic Encyclopedia of Type Strains, Phase IV (KMG-V): Genome sequencing to study the core and pangenomes of soil and plant-associated prokaryotes.</title>
        <authorList>
            <person name="Whitman W."/>
        </authorList>
    </citation>
    <scope>NUCLEOTIDE SEQUENCE [LARGE SCALE GENOMIC DNA]</scope>
    <source>
        <strain evidence="3 4">SAS40</strain>
    </source>
</reference>
<evidence type="ECO:0000313" key="4">
    <source>
        <dbReference type="Proteomes" id="UP000542125"/>
    </source>
</evidence>
<gene>
    <name evidence="3" type="ORF">FHW18_004565</name>
</gene>
<dbReference type="SUPFAM" id="SSF53850">
    <property type="entry name" value="Periplasmic binding protein-like II"/>
    <property type="match status" value="1"/>
</dbReference>
<dbReference type="Pfam" id="PF03401">
    <property type="entry name" value="TctC"/>
    <property type="match status" value="1"/>
</dbReference>
<organism evidence="3 4">
    <name type="scientific">Pigmentiphaga litoralis</name>
    <dbReference type="NCBI Taxonomy" id="516702"/>
    <lineage>
        <taxon>Bacteria</taxon>
        <taxon>Pseudomonadati</taxon>
        <taxon>Pseudomonadota</taxon>
        <taxon>Betaproteobacteria</taxon>
        <taxon>Burkholderiales</taxon>
        <taxon>Alcaligenaceae</taxon>
        <taxon>Pigmentiphaga</taxon>
    </lineage>
</organism>
<dbReference type="PANTHER" id="PTHR42928">
    <property type="entry name" value="TRICARBOXYLATE-BINDING PROTEIN"/>
    <property type="match status" value="1"/>
</dbReference>
<dbReference type="EMBL" id="JACBYR010000002">
    <property type="protein sequence ID" value="NYE85258.1"/>
    <property type="molecule type" value="Genomic_DNA"/>
</dbReference>
<name>A0A7Y9LPZ6_9BURK</name>
<comment type="similarity">
    <text evidence="1">Belongs to the UPF0065 (bug) family.</text>
</comment>
<keyword evidence="4" id="KW-1185">Reference proteome</keyword>
<proteinExistence type="inferred from homology"/>
<dbReference type="Proteomes" id="UP000542125">
    <property type="component" value="Unassembled WGS sequence"/>
</dbReference>
<feature type="signal peptide" evidence="2">
    <location>
        <begin position="1"/>
        <end position="31"/>
    </location>
</feature>
<dbReference type="Gene3D" id="3.40.190.10">
    <property type="entry name" value="Periplasmic binding protein-like II"/>
    <property type="match status" value="1"/>
</dbReference>
<dbReference type="RefSeq" id="WP_179589231.1">
    <property type="nucleotide sequence ID" value="NZ_JACBYR010000002.1"/>
</dbReference>
<feature type="chain" id="PRO_5031124360" evidence="2">
    <location>
        <begin position="32"/>
        <end position="330"/>
    </location>
</feature>
<dbReference type="AlphaFoldDB" id="A0A7Y9LPZ6"/>
<dbReference type="PANTHER" id="PTHR42928:SF5">
    <property type="entry name" value="BLR1237 PROTEIN"/>
    <property type="match status" value="1"/>
</dbReference>
<dbReference type="Gene3D" id="3.40.190.150">
    <property type="entry name" value="Bordetella uptake gene, domain 1"/>
    <property type="match status" value="1"/>
</dbReference>